<dbReference type="Proteomes" id="UP000041254">
    <property type="component" value="Unassembled WGS sequence"/>
</dbReference>
<keyword evidence="6" id="KW-0732">Signal</keyword>
<dbReference type="GO" id="GO:0005737">
    <property type="term" value="C:cytoplasm"/>
    <property type="evidence" value="ECO:0007669"/>
    <property type="project" value="UniProtKB-ARBA"/>
</dbReference>
<dbReference type="VEuPathDB" id="CryptoDB:Vbra_11908"/>
<dbReference type="Pfam" id="PF02419">
    <property type="entry name" value="PsbL"/>
    <property type="match status" value="1"/>
</dbReference>
<dbReference type="GO" id="GO:0009539">
    <property type="term" value="C:photosystem II reaction center"/>
    <property type="evidence" value="ECO:0007669"/>
    <property type="project" value="InterPro"/>
</dbReference>
<evidence type="ECO:0000256" key="2">
    <source>
        <dbReference type="ARBA" id="ARBA00022692"/>
    </source>
</evidence>
<dbReference type="AlphaFoldDB" id="A0A0G4EHL9"/>
<dbReference type="InterPro" id="IPR003372">
    <property type="entry name" value="PSII_PsbL"/>
</dbReference>
<accession>A0A0G4EHL9</accession>
<keyword evidence="3 5" id="KW-1133">Transmembrane helix</keyword>
<evidence type="ECO:0000256" key="5">
    <source>
        <dbReference type="SAM" id="Phobius"/>
    </source>
</evidence>
<feature type="transmembrane region" description="Helical" evidence="5">
    <location>
        <begin position="100"/>
        <end position="119"/>
    </location>
</feature>
<evidence type="ECO:0000313" key="8">
    <source>
        <dbReference type="Proteomes" id="UP000041254"/>
    </source>
</evidence>
<dbReference type="SUPFAM" id="SSF161017">
    <property type="entry name" value="Photosystem II reaction center protein L, PsbL"/>
    <property type="match status" value="1"/>
</dbReference>
<feature type="chain" id="PRO_5005187637" description="PSII-L" evidence="6">
    <location>
        <begin position="23"/>
        <end position="120"/>
    </location>
</feature>
<comment type="subcellular location">
    <subcellularLocation>
        <location evidence="1">Membrane</location>
        <topology evidence="1">Single-pass membrane protein</topology>
    </subcellularLocation>
</comment>
<evidence type="ECO:0000256" key="6">
    <source>
        <dbReference type="SAM" id="SignalP"/>
    </source>
</evidence>
<feature type="signal peptide" evidence="6">
    <location>
        <begin position="1"/>
        <end position="22"/>
    </location>
</feature>
<protein>
    <recommendedName>
        <fullName evidence="9">PSII-L</fullName>
    </recommendedName>
</protein>
<dbReference type="InterPro" id="IPR037266">
    <property type="entry name" value="PSII_PsbL_sf"/>
</dbReference>
<organism evidence="7 8">
    <name type="scientific">Vitrella brassicaformis (strain CCMP3155)</name>
    <dbReference type="NCBI Taxonomy" id="1169540"/>
    <lineage>
        <taxon>Eukaryota</taxon>
        <taxon>Sar</taxon>
        <taxon>Alveolata</taxon>
        <taxon>Colpodellida</taxon>
        <taxon>Vitrellaceae</taxon>
        <taxon>Vitrella</taxon>
    </lineage>
</organism>
<keyword evidence="4 5" id="KW-0472">Membrane</keyword>
<dbReference type="InParanoid" id="A0A0G4EHL9"/>
<sequence>MAFTQLKATGLICLLAIAQCFAIDTRIDLSRAAFINPAPIGSASGSRALSRTASPQGIGSPLLAPLLGLDGSDASATALSMADDAPPGSRASVDLNRTSFFWGVLLILILSVLFSSYFFN</sequence>
<dbReference type="GO" id="GO:0015979">
    <property type="term" value="P:photosynthesis"/>
    <property type="evidence" value="ECO:0007669"/>
    <property type="project" value="InterPro"/>
</dbReference>
<reference evidence="7 8" key="1">
    <citation type="submission" date="2014-11" db="EMBL/GenBank/DDBJ databases">
        <authorList>
            <person name="Zhu J."/>
            <person name="Qi W."/>
            <person name="Song R."/>
        </authorList>
    </citation>
    <scope>NUCLEOTIDE SEQUENCE [LARGE SCALE GENOMIC DNA]</scope>
</reference>
<evidence type="ECO:0000256" key="1">
    <source>
        <dbReference type="ARBA" id="ARBA00004167"/>
    </source>
</evidence>
<evidence type="ECO:0000256" key="4">
    <source>
        <dbReference type="ARBA" id="ARBA00023136"/>
    </source>
</evidence>
<dbReference type="EMBL" id="CDMY01000227">
    <property type="protein sequence ID" value="CEL95478.1"/>
    <property type="molecule type" value="Genomic_DNA"/>
</dbReference>
<keyword evidence="8" id="KW-1185">Reference proteome</keyword>
<keyword evidence="2 5" id="KW-0812">Transmembrane</keyword>
<proteinExistence type="predicted"/>
<gene>
    <name evidence="7" type="ORF">Vbra_11908</name>
</gene>
<name>A0A0G4EHL9_VITBC</name>
<evidence type="ECO:0000256" key="3">
    <source>
        <dbReference type="ARBA" id="ARBA00022989"/>
    </source>
</evidence>
<evidence type="ECO:0008006" key="9">
    <source>
        <dbReference type="Google" id="ProtNLM"/>
    </source>
</evidence>
<evidence type="ECO:0000313" key="7">
    <source>
        <dbReference type="EMBL" id="CEL95478.1"/>
    </source>
</evidence>